<keyword evidence="7 11" id="KW-0560">Oxidoreductase</keyword>
<feature type="binding site" evidence="11">
    <location>
        <position position="470"/>
    </location>
    <ligand>
        <name>K(+)</name>
        <dbReference type="ChEBI" id="CHEBI:29103"/>
        <note>ligand shared between two tetrameric partners</note>
    </ligand>
</feature>
<feature type="binding site" evidence="11">
    <location>
        <position position="415"/>
    </location>
    <ligand>
        <name>IMP</name>
        <dbReference type="ChEBI" id="CHEBI:58053"/>
    </ligand>
</feature>
<feature type="binding site" description="in other chain" evidence="11">
    <location>
        <position position="301"/>
    </location>
    <ligand>
        <name>K(+)</name>
        <dbReference type="ChEBI" id="CHEBI:29103"/>
        <note>ligand shared between two tetrameric partners</note>
    </ligand>
</feature>
<feature type="binding site" evidence="11">
    <location>
        <begin position="297"/>
        <end position="299"/>
    </location>
    <ligand>
        <name>NAD(+)</name>
        <dbReference type="ChEBI" id="CHEBI:57540"/>
    </ligand>
</feature>
<evidence type="ECO:0000256" key="11">
    <source>
        <dbReference type="HAMAP-Rule" id="MF_01964"/>
    </source>
</evidence>
<dbReference type="SMART" id="SM00116">
    <property type="entry name" value="CBS"/>
    <property type="match status" value="2"/>
</dbReference>
<evidence type="ECO:0000256" key="13">
    <source>
        <dbReference type="RuleBase" id="RU003927"/>
    </source>
</evidence>
<comment type="subunit">
    <text evidence="11">Homotetramer.</text>
</comment>
<evidence type="ECO:0000259" key="15">
    <source>
        <dbReference type="PROSITE" id="PS51371"/>
    </source>
</evidence>
<comment type="activity regulation">
    <text evidence="11">Mycophenolic acid (MPA) is a non-competitive inhibitor that prevents formation of the closed enzyme conformation by binding to the same site as the amobile flap. In contrast, mizoribine monophosphate (MZP) is a competitive inhibitor that induces the closed conformation. MPA is a potent inhibitor of mammalian IMPDHs but a poor inhibitor of the bacterial enzymes. MZP is a more potent inhibitor of bacterial IMPDH.</text>
</comment>
<keyword evidence="4 11" id="KW-0332">GMP biosynthesis</keyword>
<evidence type="ECO:0000256" key="7">
    <source>
        <dbReference type="ARBA" id="ARBA00023002"/>
    </source>
</evidence>
<evidence type="ECO:0000256" key="2">
    <source>
        <dbReference type="ARBA" id="ARBA00005502"/>
    </source>
</evidence>
<keyword evidence="6 11" id="KW-0630">Potassium</keyword>
<feature type="binding site" description="in other chain" evidence="11">
    <location>
        <position position="304"/>
    </location>
    <ligand>
        <name>K(+)</name>
        <dbReference type="ChEBI" id="CHEBI:29103"/>
        <note>ligand shared between two tetrameric partners</note>
    </ligand>
</feature>
<keyword evidence="8 11" id="KW-0520">NAD</keyword>
<dbReference type="EMBL" id="JBHTBD010000001">
    <property type="protein sequence ID" value="MFC7294233.1"/>
    <property type="molecule type" value="Genomic_DNA"/>
</dbReference>
<feature type="binding site" evidence="11">
    <location>
        <position position="471"/>
    </location>
    <ligand>
        <name>K(+)</name>
        <dbReference type="ChEBI" id="CHEBI:29103"/>
        <note>ligand shared between two tetrameric partners</note>
    </ligand>
</feature>
<feature type="active site" description="Proton acceptor" evidence="11">
    <location>
        <position position="400"/>
    </location>
</feature>
<comment type="catalytic activity">
    <reaction evidence="10 11 14">
        <text>IMP + NAD(+) + H2O = XMP + NADH + H(+)</text>
        <dbReference type="Rhea" id="RHEA:11708"/>
        <dbReference type="ChEBI" id="CHEBI:15377"/>
        <dbReference type="ChEBI" id="CHEBI:15378"/>
        <dbReference type="ChEBI" id="CHEBI:57464"/>
        <dbReference type="ChEBI" id="CHEBI:57540"/>
        <dbReference type="ChEBI" id="CHEBI:57945"/>
        <dbReference type="ChEBI" id="CHEBI:58053"/>
        <dbReference type="EC" id="1.1.1.205"/>
    </reaction>
</comment>
<dbReference type="SUPFAM" id="SSF51412">
    <property type="entry name" value="Inosine monophosphate dehydrogenase (IMPDH)"/>
    <property type="match status" value="1"/>
</dbReference>
<feature type="domain" description="CBS" evidence="15">
    <location>
        <begin position="93"/>
        <end position="150"/>
    </location>
</feature>
<keyword evidence="9 12" id="KW-0129">CBS domain</keyword>
<evidence type="ECO:0000313" key="17">
    <source>
        <dbReference type="Proteomes" id="UP001596506"/>
    </source>
</evidence>
<feature type="binding site" evidence="11">
    <location>
        <position position="302"/>
    </location>
    <ligand>
        <name>IMP</name>
        <dbReference type="ChEBI" id="CHEBI:58053"/>
    </ligand>
</feature>
<reference evidence="17" key="1">
    <citation type="journal article" date="2019" name="Int. J. Syst. Evol. Microbiol.">
        <title>The Global Catalogue of Microorganisms (GCM) 10K type strain sequencing project: providing services to taxonomists for standard genome sequencing and annotation.</title>
        <authorList>
            <consortium name="The Broad Institute Genomics Platform"/>
            <consortium name="The Broad Institute Genome Sequencing Center for Infectious Disease"/>
            <person name="Wu L."/>
            <person name="Ma J."/>
        </authorList>
    </citation>
    <scope>NUCLEOTIDE SEQUENCE [LARGE SCALE GENOMIC DNA]</scope>
    <source>
        <strain evidence="17">CCUG 60559</strain>
    </source>
</reference>
<dbReference type="PIRSF" id="PIRSF000130">
    <property type="entry name" value="IMPDH"/>
    <property type="match status" value="1"/>
</dbReference>
<dbReference type="Gene3D" id="3.20.20.70">
    <property type="entry name" value="Aldolase class I"/>
    <property type="match status" value="1"/>
</dbReference>
<proteinExistence type="inferred from homology"/>
<feature type="domain" description="CBS" evidence="15">
    <location>
        <begin position="152"/>
        <end position="213"/>
    </location>
</feature>
<comment type="caution">
    <text evidence="11">Lacks conserved residue(s) required for the propagation of feature annotation.</text>
</comment>
<evidence type="ECO:0000256" key="10">
    <source>
        <dbReference type="ARBA" id="ARBA00048028"/>
    </source>
</evidence>
<feature type="binding site" evidence="11">
    <location>
        <begin position="337"/>
        <end position="339"/>
    </location>
    <ligand>
        <name>IMP</name>
        <dbReference type="ChEBI" id="CHEBI:58053"/>
    </ligand>
</feature>
<dbReference type="InterPro" id="IPR001093">
    <property type="entry name" value="IMP_DH_GMPRt"/>
</dbReference>
<evidence type="ECO:0000256" key="3">
    <source>
        <dbReference type="ARBA" id="ARBA00022723"/>
    </source>
</evidence>
<dbReference type="InterPro" id="IPR046342">
    <property type="entry name" value="CBS_dom_sf"/>
</dbReference>
<feature type="binding site" evidence="11">
    <location>
        <position position="469"/>
    </location>
    <ligand>
        <name>K(+)</name>
        <dbReference type="ChEBI" id="CHEBI:29103"/>
        <note>ligand shared between two tetrameric partners</note>
    </ligand>
</feature>
<comment type="function">
    <text evidence="11">Catalyzes the conversion of inosine 5'-phosphate (IMP) to xanthosine 5'-phosphate (XMP), the first committed and rate-limiting step in the de novo synthesis of guanine nucleotides, and therefore plays an important role in the regulation of cell growth.</text>
</comment>
<evidence type="ECO:0000256" key="8">
    <source>
        <dbReference type="ARBA" id="ARBA00023027"/>
    </source>
</evidence>
<evidence type="ECO:0000256" key="6">
    <source>
        <dbReference type="ARBA" id="ARBA00022958"/>
    </source>
</evidence>
<feature type="binding site" description="in other chain" evidence="11">
    <location>
        <position position="299"/>
    </location>
    <ligand>
        <name>K(+)</name>
        <dbReference type="ChEBI" id="CHEBI:29103"/>
        <note>ligand shared between two tetrameric partners</note>
    </ligand>
</feature>
<protein>
    <recommendedName>
        <fullName evidence="11 14">Inosine-5'-monophosphate dehydrogenase</fullName>
        <shortName evidence="11">IMP dehydrogenase</shortName>
        <shortName evidence="11">IMPD</shortName>
        <shortName evidence="11">IMPDH</shortName>
        <ecNumber evidence="11 14">1.1.1.205</ecNumber>
    </recommendedName>
</protein>
<feature type="binding site" evidence="11">
    <location>
        <position position="247"/>
    </location>
    <ligand>
        <name>NAD(+)</name>
        <dbReference type="ChEBI" id="CHEBI:57540"/>
    </ligand>
</feature>
<dbReference type="PANTHER" id="PTHR11911">
    <property type="entry name" value="INOSINE-5-MONOPHOSPHATE DEHYDROGENASE RELATED"/>
    <property type="match status" value="1"/>
</dbReference>
<sequence length="487" mass="51981">MLRIAEEALTFDDVLLVPGYSEVLPHQVDLRTRLTRTINLNIPLVSAAMDTVTDAELAIAMAQEGGIGIMHKNMSVDQQAAEVRRVKKFESGVVKDPITVKPENTVRELVEITLANNISGLPVVDGSELIGIVTGRDIRFESSMDTLVREIMTPKDKLVTVKEGADLEHVKEQLHRHRIEKVLVVNDDFQLRGLITAKDIQKSKDYPLACKDSQGRLRVGAAVGTGGDTEARIIALADAGVDVIVVDTAHGHSRGVIERVQWIKKHYPDLQVIGGNIATGEAAIALADAGVDAVKVGIGPGSICTTRIIAGVGVPQISAVSSVAEALKDRDIPLIADGGVRFSGDIAKAIVAGAHCVMIGSLLAGTDEAPGEIELYQGRSYKAYRGMGSLGAMGQGSSDRYFQDASKGMDKLVPEGIEGRVACKGPMRNIVHQLVGGLRASMGYTGSASMAEMRTKPRFVRITGAGMSESHVHDVTITKEAPNYRVS</sequence>
<dbReference type="PROSITE" id="PS00487">
    <property type="entry name" value="IMP_DH_GMP_RED"/>
    <property type="match status" value="1"/>
</dbReference>
<dbReference type="Pfam" id="PF00571">
    <property type="entry name" value="CBS"/>
    <property type="match status" value="2"/>
</dbReference>
<evidence type="ECO:0000256" key="14">
    <source>
        <dbReference type="RuleBase" id="RU003928"/>
    </source>
</evidence>
<organism evidence="16 17">
    <name type="scientific">Marinobacter aromaticivorans</name>
    <dbReference type="NCBI Taxonomy" id="1494078"/>
    <lineage>
        <taxon>Bacteria</taxon>
        <taxon>Pseudomonadati</taxon>
        <taxon>Pseudomonadota</taxon>
        <taxon>Gammaproteobacteria</taxon>
        <taxon>Pseudomonadales</taxon>
        <taxon>Marinobacteraceae</taxon>
        <taxon>Marinobacter</taxon>
    </lineage>
</organism>
<evidence type="ECO:0000256" key="12">
    <source>
        <dbReference type="PROSITE-ProRule" id="PRU00703"/>
    </source>
</evidence>
<evidence type="ECO:0000256" key="1">
    <source>
        <dbReference type="ARBA" id="ARBA00001958"/>
    </source>
</evidence>
<dbReference type="EC" id="1.1.1.205" evidence="11 14"/>
<evidence type="ECO:0000256" key="9">
    <source>
        <dbReference type="ARBA" id="ARBA00023122"/>
    </source>
</evidence>
<dbReference type="SMART" id="SM01240">
    <property type="entry name" value="IMPDH"/>
    <property type="match status" value="1"/>
</dbReference>
<dbReference type="InterPro" id="IPR013785">
    <property type="entry name" value="Aldolase_TIM"/>
</dbReference>
<gene>
    <name evidence="11 16" type="primary">guaB</name>
    <name evidence="16" type="ORF">ACFQQA_05795</name>
</gene>
<dbReference type="SUPFAM" id="SSF54631">
    <property type="entry name" value="CBS-domain pair"/>
    <property type="match status" value="1"/>
</dbReference>
<keyword evidence="3 11" id="KW-0479">Metal-binding</keyword>
<feature type="binding site" evidence="11">
    <location>
        <begin position="384"/>
        <end position="388"/>
    </location>
    <ligand>
        <name>IMP</name>
        <dbReference type="ChEBI" id="CHEBI:58053"/>
    </ligand>
</feature>
<feature type="active site" description="Thioimidate intermediate" evidence="11">
    <location>
        <position position="304"/>
    </location>
</feature>
<dbReference type="PROSITE" id="PS51371">
    <property type="entry name" value="CBS"/>
    <property type="match status" value="2"/>
</dbReference>
<feature type="binding site" evidence="11">
    <location>
        <begin position="360"/>
        <end position="361"/>
    </location>
    <ligand>
        <name>IMP</name>
        <dbReference type="ChEBI" id="CHEBI:58053"/>
    </ligand>
</feature>
<dbReference type="CDD" id="cd00381">
    <property type="entry name" value="IMPDH"/>
    <property type="match status" value="1"/>
</dbReference>
<dbReference type="HAMAP" id="MF_01964">
    <property type="entry name" value="IMPDH"/>
    <property type="match status" value="1"/>
</dbReference>
<comment type="caution">
    <text evidence="16">The sequence shown here is derived from an EMBL/GenBank/DDBJ whole genome shotgun (WGS) entry which is preliminary data.</text>
</comment>
<evidence type="ECO:0000313" key="16">
    <source>
        <dbReference type="EMBL" id="MFC7294233.1"/>
    </source>
</evidence>
<dbReference type="RefSeq" id="WP_100687987.1">
    <property type="nucleotide sequence ID" value="NZ_JBHTBD010000001.1"/>
</dbReference>
<dbReference type="Proteomes" id="UP001596506">
    <property type="component" value="Unassembled WGS sequence"/>
</dbReference>
<comment type="similarity">
    <text evidence="2 11 13">Belongs to the IMPDH/GMPR family.</text>
</comment>
<accession>A0ABW2ITC2</accession>
<evidence type="ECO:0000256" key="5">
    <source>
        <dbReference type="ARBA" id="ARBA00022755"/>
    </source>
</evidence>
<dbReference type="InterPro" id="IPR005990">
    <property type="entry name" value="IMP_DH"/>
</dbReference>
<dbReference type="InterPro" id="IPR000644">
    <property type="entry name" value="CBS_dom"/>
</dbReference>
<dbReference type="NCBIfam" id="TIGR01302">
    <property type="entry name" value="IMP_dehydrog"/>
    <property type="match status" value="1"/>
</dbReference>
<dbReference type="CDD" id="cd04601">
    <property type="entry name" value="CBS_pair_IMPDH"/>
    <property type="match status" value="1"/>
</dbReference>
<name>A0ABW2ITC2_9GAMM</name>
<comment type="cofactor">
    <cofactor evidence="1 11">
        <name>K(+)</name>
        <dbReference type="ChEBI" id="CHEBI:29103"/>
    </cofactor>
</comment>
<dbReference type="GO" id="GO:0003938">
    <property type="term" value="F:IMP dehydrogenase activity"/>
    <property type="evidence" value="ECO:0007669"/>
    <property type="project" value="UniProtKB-EC"/>
</dbReference>
<keyword evidence="5 11" id="KW-0658">Purine biosynthesis</keyword>
<comment type="pathway">
    <text evidence="11 14">Purine metabolism; XMP biosynthesis via de novo pathway; XMP from IMP: step 1/1.</text>
</comment>
<dbReference type="InterPro" id="IPR015875">
    <property type="entry name" value="IMP_DH/GMP_Rdtase_CS"/>
</dbReference>
<dbReference type="Pfam" id="PF00478">
    <property type="entry name" value="IMPDH"/>
    <property type="match status" value="1"/>
</dbReference>
<dbReference type="PANTHER" id="PTHR11911:SF111">
    <property type="entry name" value="INOSINE-5'-MONOPHOSPHATE DEHYDROGENASE"/>
    <property type="match status" value="1"/>
</dbReference>
<keyword evidence="17" id="KW-1185">Reference proteome</keyword>
<evidence type="ECO:0000256" key="4">
    <source>
        <dbReference type="ARBA" id="ARBA00022749"/>
    </source>
</evidence>